<feature type="domain" description="Clp R" evidence="2">
    <location>
        <begin position="1"/>
        <end position="66"/>
    </location>
</feature>
<protein>
    <submittedName>
        <fullName evidence="3">ATP-dependent Clp protease ATP-binding subunit</fullName>
    </submittedName>
</protein>
<sequence length="71" mass="7822">PFTGRSRKALELTVREALRLGHNYVGTEHILLALLEQGEGPAYELLAGLGVTKDAVDREIRAFLKSMFPNA</sequence>
<comment type="caution">
    <text evidence="3">The sequence shown here is derived from an EMBL/GenBank/DDBJ whole genome shotgun (WGS) entry which is preliminary data.</text>
</comment>
<reference evidence="3 4" key="2">
    <citation type="submission" date="2019-08" db="EMBL/GenBank/DDBJ databases">
        <title>Amycolatopsis acidicola sp. nov., isolated from peat swamp forest soil.</title>
        <authorList>
            <person name="Srisuk N."/>
        </authorList>
    </citation>
    <scope>NUCLEOTIDE SEQUENCE [LARGE SCALE GENOMIC DNA]</scope>
    <source>
        <strain evidence="3 4">TBRC 6029</strain>
    </source>
</reference>
<dbReference type="Gene3D" id="1.10.1780.10">
    <property type="entry name" value="Clp, N-terminal domain"/>
    <property type="match status" value="1"/>
</dbReference>
<evidence type="ECO:0000313" key="4">
    <source>
        <dbReference type="Proteomes" id="UP000320011"/>
    </source>
</evidence>
<dbReference type="GO" id="GO:0005524">
    <property type="term" value="F:ATP binding"/>
    <property type="evidence" value="ECO:0007669"/>
    <property type="project" value="UniProtKB-KW"/>
</dbReference>
<evidence type="ECO:0000313" key="3">
    <source>
        <dbReference type="EMBL" id="TVT22349.1"/>
    </source>
</evidence>
<keyword evidence="3" id="KW-0378">Hydrolase</keyword>
<keyword evidence="4" id="KW-1185">Reference proteome</keyword>
<dbReference type="GO" id="GO:0008233">
    <property type="term" value="F:peptidase activity"/>
    <property type="evidence" value="ECO:0007669"/>
    <property type="project" value="UniProtKB-KW"/>
</dbReference>
<dbReference type="Proteomes" id="UP000320011">
    <property type="component" value="Unassembled WGS sequence"/>
</dbReference>
<dbReference type="InterPro" id="IPR004176">
    <property type="entry name" value="Clp_R_N"/>
</dbReference>
<dbReference type="RefSeq" id="WP_186382870.1">
    <property type="nucleotide sequence ID" value="NZ_VJWX01000580.1"/>
</dbReference>
<name>A0A558ADM8_9PSEU</name>
<dbReference type="AlphaFoldDB" id="A0A558ADM8"/>
<keyword evidence="3" id="KW-0547">Nucleotide-binding</keyword>
<gene>
    <name evidence="3" type="ORF">FNH05_33560</name>
</gene>
<dbReference type="Pfam" id="PF02861">
    <property type="entry name" value="Clp_N"/>
    <property type="match status" value="1"/>
</dbReference>
<dbReference type="EMBL" id="VJWX01000580">
    <property type="protein sequence ID" value="TVT22349.1"/>
    <property type="molecule type" value="Genomic_DNA"/>
</dbReference>
<dbReference type="SUPFAM" id="SSF81923">
    <property type="entry name" value="Double Clp-N motif"/>
    <property type="match status" value="1"/>
</dbReference>
<dbReference type="GO" id="GO:0006508">
    <property type="term" value="P:proteolysis"/>
    <property type="evidence" value="ECO:0007669"/>
    <property type="project" value="UniProtKB-KW"/>
</dbReference>
<keyword evidence="3" id="KW-0645">Protease</keyword>
<dbReference type="InterPro" id="IPR036628">
    <property type="entry name" value="Clp_N_dom_sf"/>
</dbReference>
<accession>A0A558ADM8</accession>
<proteinExistence type="predicted"/>
<organism evidence="3 4">
    <name type="scientific">Amycolatopsis rhizosphaerae</name>
    <dbReference type="NCBI Taxonomy" id="2053003"/>
    <lineage>
        <taxon>Bacteria</taxon>
        <taxon>Bacillati</taxon>
        <taxon>Actinomycetota</taxon>
        <taxon>Actinomycetes</taxon>
        <taxon>Pseudonocardiales</taxon>
        <taxon>Pseudonocardiaceae</taxon>
        <taxon>Amycolatopsis</taxon>
    </lineage>
</organism>
<dbReference type="PROSITE" id="PS51903">
    <property type="entry name" value="CLP_R"/>
    <property type="match status" value="1"/>
</dbReference>
<reference evidence="3 4" key="1">
    <citation type="submission" date="2019-07" db="EMBL/GenBank/DDBJ databases">
        <authorList>
            <person name="Duangmal K."/>
            <person name="Teo W.F.A."/>
        </authorList>
    </citation>
    <scope>NUCLEOTIDE SEQUENCE [LARGE SCALE GENOMIC DNA]</scope>
    <source>
        <strain evidence="3 4">TBRC 6029</strain>
    </source>
</reference>
<keyword evidence="3" id="KW-0067">ATP-binding</keyword>
<feature type="non-terminal residue" evidence="3">
    <location>
        <position position="1"/>
    </location>
</feature>
<keyword evidence="1" id="KW-0677">Repeat</keyword>
<evidence type="ECO:0000259" key="2">
    <source>
        <dbReference type="PROSITE" id="PS51903"/>
    </source>
</evidence>
<evidence type="ECO:0000256" key="1">
    <source>
        <dbReference type="PROSITE-ProRule" id="PRU01251"/>
    </source>
</evidence>